<evidence type="ECO:0000259" key="1">
    <source>
        <dbReference type="Pfam" id="PF07714"/>
    </source>
</evidence>
<dbReference type="GO" id="GO:0051897">
    <property type="term" value="P:positive regulation of phosphatidylinositol 3-kinase/protein kinase B signal transduction"/>
    <property type="evidence" value="ECO:0007669"/>
    <property type="project" value="TreeGrafter"/>
</dbReference>
<dbReference type="GO" id="GO:0038062">
    <property type="term" value="F:protein tyrosine kinase collagen receptor activity"/>
    <property type="evidence" value="ECO:0007669"/>
    <property type="project" value="TreeGrafter"/>
</dbReference>
<dbReference type="PANTHER" id="PTHR24416:SF580">
    <property type="entry name" value="DISCOIDIN DOMAIN RECEPTOR, ISOFORM F"/>
    <property type="match status" value="1"/>
</dbReference>
<dbReference type="GO" id="GO:0010976">
    <property type="term" value="P:positive regulation of neuron projection development"/>
    <property type="evidence" value="ECO:0007669"/>
    <property type="project" value="TreeGrafter"/>
</dbReference>
<dbReference type="PANTHER" id="PTHR24416">
    <property type="entry name" value="TYROSINE-PROTEIN KINASE RECEPTOR"/>
    <property type="match status" value="1"/>
</dbReference>
<name>A0A834N126_VESGE</name>
<evidence type="ECO:0000313" key="2">
    <source>
        <dbReference type="EMBL" id="KAF7391895.1"/>
    </source>
</evidence>
<dbReference type="Proteomes" id="UP000617340">
    <property type="component" value="Unassembled WGS sequence"/>
</dbReference>
<dbReference type="GO" id="GO:0005886">
    <property type="term" value="C:plasma membrane"/>
    <property type="evidence" value="ECO:0007669"/>
    <property type="project" value="TreeGrafter"/>
</dbReference>
<dbReference type="SUPFAM" id="SSF56112">
    <property type="entry name" value="Protein kinase-like (PK-like)"/>
    <property type="match status" value="1"/>
</dbReference>
<feature type="domain" description="Serine-threonine/tyrosine-protein kinase catalytic" evidence="1">
    <location>
        <begin position="52"/>
        <end position="86"/>
    </location>
</feature>
<dbReference type="Gene3D" id="1.10.510.10">
    <property type="entry name" value="Transferase(Phosphotransferase) domain 1"/>
    <property type="match status" value="1"/>
</dbReference>
<sequence length="103" mass="12232">MFALIDLNDIYRFPRRRSTNESHRFSLSTVNDSLAKVSRALGTLVSYLLQMILPLPKNCPKEIYELMRECWQRNDVDRPNFREIHLFLQRKNLGYKPNTSNDT</sequence>
<accession>A0A834N126</accession>
<gene>
    <name evidence="2" type="ORF">HZH68_011438</name>
</gene>
<comment type="caution">
    <text evidence="2">The sequence shown here is derived from an EMBL/GenBank/DDBJ whole genome shotgun (WGS) entry which is preliminary data.</text>
</comment>
<dbReference type="GO" id="GO:0043235">
    <property type="term" value="C:receptor complex"/>
    <property type="evidence" value="ECO:0007669"/>
    <property type="project" value="TreeGrafter"/>
</dbReference>
<dbReference type="AlphaFoldDB" id="A0A834N126"/>
<dbReference type="Pfam" id="PF07714">
    <property type="entry name" value="PK_Tyr_Ser-Thr"/>
    <property type="match status" value="1"/>
</dbReference>
<proteinExistence type="predicted"/>
<protein>
    <recommendedName>
        <fullName evidence="1">Serine-threonine/tyrosine-protein kinase catalytic domain-containing protein</fullName>
    </recommendedName>
</protein>
<dbReference type="InterPro" id="IPR001245">
    <property type="entry name" value="Ser-Thr/Tyr_kinase_cat_dom"/>
</dbReference>
<dbReference type="InterPro" id="IPR050122">
    <property type="entry name" value="RTK"/>
</dbReference>
<reference evidence="2" key="1">
    <citation type="journal article" date="2020" name="G3 (Bethesda)">
        <title>High-Quality Assemblies for Three Invasive Social Wasps from the &lt;i&gt;Vespula&lt;/i&gt; Genus.</title>
        <authorList>
            <person name="Harrop T.W.R."/>
            <person name="Guhlin J."/>
            <person name="McLaughlin G.M."/>
            <person name="Permina E."/>
            <person name="Stockwell P."/>
            <person name="Gilligan J."/>
            <person name="Le Lec M.F."/>
            <person name="Gruber M.A.M."/>
            <person name="Quinn O."/>
            <person name="Lovegrove M."/>
            <person name="Duncan E.J."/>
            <person name="Remnant E.J."/>
            <person name="Van Eeckhoven J."/>
            <person name="Graham B."/>
            <person name="Knapp R.A."/>
            <person name="Langford K.W."/>
            <person name="Kronenberg Z."/>
            <person name="Press M.O."/>
            <person name="Eacker S.M."/>
            <person name="Wilson-Rankin E.E."/>
            <person name="Purcell J."/>
            <person name="Lester P.J."/>
            <person name="Dearden P.K."/>
        </authorList>
    </citation>
    <scope>NUCLEOTIDE SEQUENCE</scope>
    <source>
        <strain evidence="2">Linc-1</strain>
    </source>
</reference>
<evidence type="ECO:0000313" key="3">
    <source>
        <dbReference type="Proteomes" id="UP000617340"/>
    </source>
</evidence>
<keyword evidence="3" id="KW-1185">Reference proteome</keyword>
<organism evidence="2 3">
    <name type="scientific">Vespula germanica</name>
    <name type="common">German yellow jacket</name>
    <name type="synonym">Paravespula germanica</name>
    <dbReference type="NCBI Taxonomy" id="30212"/>
    <lineage>
        <taxon>Eukaryota</taxon>
        <taxon>Metazoa</taxon>
        <taxon>Ecdysozoa</taxon>
        <taxon>Arthropoda</taxon>
        <taxon>Hexapoda</taxon>
        <taxon>Insecta</taxon>
        <taxon>Pterygota</taxon>
        <taxon>Neoptera</taxon>
        <taxon>Endopterygota</taxon>
        <taxon>Hymenoptera</taxon>
        <taxon>Apocrita</taxon>
        <taxon>Aculeata</taxon>
        <taxon>Vespoidea</taxon>
        <taxon>Vespidae</taxon>
        <taxon>Vespinae</taxon>
        <taxon>Vespula</taxon>
    </lineage>
</organism>
<dbReference type="EMBL" id="JACSDZ010000011">
    <property type="protein sequence ID" value="KAF7391895.1"/>
    <property type="molecule type" value="Genomic_DNA"/>
</dbReference>
<dbReference type="InterPro" id="IPR011009">
    <property type="entry name" value="Kinase-like_dom_sf"/>
</dbReference>
<dbReference type="GO" id="GO:0005518">
    <property type="term" value="F:collagen binding"/>
    <property type="evidence" value="ECO:0007669"/>
    <property type="project" value="TreeGrafter"/>
</dbReference>